<accession>A0A835LIC0</accession>
<keyword evidence="4" id="KW-0732">Signal</keyword>
<evidence type="ECO:0000256" key="2">
    <source>
        <dbReference type="ARBA" id="ARBA00005679"/>
    </source>
</evidence>
<reference evidence="6 7" key="1">
    <citation type="submission" date="2020-10" db="EMBL/GenBank/DDBJ databases">
        <title>The Coptis chinensis genome and diversification of protoberbering-type alkaloids.</title>
        <authorList>
            <person name="Wang B."/>
            <person name="Shu S."/>
            <person name="Song C."/>
            <person name="Liu Y."/>
        </authorList>
    </citation>
    <scope>NUCLEOTIDE SEQUENCE [LARGE SCALE GENOMIC DNA]</scope>
    <source>
        <strain evidence="6">HL-2020</strain>
        <tissue evidence="6">Leaf</tissue>
    </source>
</reference>
<keyword evidence="5" id="KW-0325">Glycoprotein</keyword>
<evidence type="ECO:0000256" key="4">
    <source>
        <dbReference type="ARBA" id="ARBA00022729"/>
    </source>
</evidence>
<dbReference type="EMBL" id="JADFTS010000008">
    <property type="protein sequence ID" value="KAF9593557.1"/>
    <property type="molecule type" value="Genomic_DNA"/>
</dbReference>
<comment type="similarity">
    <text evidence="2">Belongs to the GILT family.</text>
</comment>
<evidence type="ECO:0000256" key="3">
    <source>
        <dbReference type="ARBA" id="ARBA00022525"/>
    </source>
</evidence>
<keyword evidence="3" id="KW-0964">Secreted</keyword>
<dbReference type="OrthoDB" id="958254at2759"/>
<dbReference type="InterPro" id="IPR004911">
    <property type="entry name" value="Interferon-induced_GILT"/>
</dbReference>
<evidence type="ECO:0000256" key="1">
    <source>
        <dbReference type="ARBA" id="ARBA00004613"/>
    </source>
</evidence>
<dbReference type="PANTHER" id="PTHR13234:SF8">
    <property type="entry name" value="GAMMA-INTERFERON-INDUCIBLE LYSOSOMAL THIOL REDUCTASE"/>
    <property type="match status" value="1"/>
</dbReference>
<gene>
    <name evidence="6" type="ORF">IFM89_024175</name>
</gene>
<dbReference type="GO" id="GO:0005576">
    <property type="term" value="C:extracellular region"/>
    <property type="evidence" value="ECO:0007669"/>
    <property type="project" value="UniProtKB-SubCell"/>
</dbReference>
<name>A0A835LIC0_9MAGN</name>
<evidence type="ECO:0000313" key="7">
    <source>
        <dbReference type="Proteomes" id="UP000631114"/>
    </source>
</evidence>
<dbReference type="Pfam" id="PF03227">
    <property type="entry name" value="GILT"/>
    <property type="match status" value="1"/>
</dbReference>
<dbReference type="Proteomes" id="UP000631114">
    <property type="component" value="Unassembled WGS sequence"/>
</dbReference>
<comment type="subcellular location">
    <subcellularLocation>
        <location evidence="1">Secreted</location>
    </subcellularLocation>
</comment>
<proteinExistence type="inferred from homology"/>
<keyword evidence="7" id="KW-1185">Reference proteome</keyword>
<dbReference type="PANTHER" id="PTHR13234">
    <property type="entry name" value="GAMMA-INTERFERON INDUCIBLE LYSOSOMAL THIOL REDUCTASE GILT"/>
    <property type="match status" value="1"/>
</dbReference>
<dbReference type="GO" id="GO:0016671">
    <property type="term" value="F:oxidoreductase activity, acting on a sulfur group of donors, disulfide as acceptor"/>
    <property type="evidence" value="ECO:0007669"/>
    <property type="project" value="InterPro"/>
</dbReference>
<sequence>MLLLQLLLDPKASEVPNVKLSVYYETLSPSSSWFIYFQPSFIFENGLIDIIDLHLVPSGNATTRNDAIVCEHGEDDCFLNTVEACAIYLLPLVKNSTLLIIYKFVLHPHEFLFCFVKKSVLGVGCIGFLVVPNTIADSKLSQGLPNTNGSVNNRTHKKTRRETAELTPPLQFVPWVLVDGKPLVSITLIMVRTFAKLTKARTCLLSV</sequence>
<dbReference type="AlphaFoldDB" id="A0A835LIC0"/>
<evidence type="ECO:0000313" key="6">
    <source>
        <dbReference type="EMBL" id="KAF9593557.1"/>
    </source>
</evidence>
<comment type="caution">
    <text evidence="6">The sequence shown here is derived from an EMBL/GenBank/DDBJ whole genome shotgun (WGS) entry which is preliminary data.</text>
</comment>
<protein>
    <submittedName>
        <fullName evidence="6">Uncharacterized protein</fullName>
    </submittedName>
</protein>
<evidence type="ECO:0000256" key="5">
    <source>
        <dbReference type="ARBA" id="ARBA00023180"/>
    </source>
</evidence>
<organism evidence="6 7">
    <name type="scientific">Coptis chinensis</name>
    <dbReference type="NCBI Taxonomy" id="261450"/>
    <lineage>
        <taxon>Eukaryota</taxon>
        <taxon>Viridiplantae</taxon>
        <taxon>Streptophyta</taxon>
        <taxon>Embryophyta</taxon>
        <taxon>Tracheophyta</taxon>
        <taxon>Spermatophyta</taxon>
        <taxon>Magnoliopsida</taxon>
        <taxon>Ranunculales</taxon>
        <taxon>Ranunculaceae</taxon>
        <taxon>Coptidoideae</taxon>
        <taxon>Coptis</taxon>
    </lineage>
</organism>